<feature type="signal peptide" evidence="2">
    <location>
        <begin position="1"/>
        <end position="23"/>
    </location>
</feature>
<gene>
    <name evidence="3" type="ORF">BW737_009895</name>
</gene>
<dbReference type="Proteomes" id="UP000194577">
    <property type="component" value="Unassembled WGS sequence"/>
</dbReference>
<proteinExistence type="predicted"/>
<reference evidence="3 4" key="1">
    <citation type="submission" date="2017-10" db="EMBL/GenBank/DDBJ databases">
        <title>Draft genome sequence of cellulolytic Actinomyces sp CtC72 isolated from cattle rumen fluid.</title>
        <authorList>
            <person name="Joshi A.J."/>
            <person name="Vasudevan G."/>
            <person name="Lanjekar V.B."/>
            <person name="Hivarkar S."/>
            <person name="Engineer A."/>
            <person name="Pore S.D."/>
            <person name="Dhakephalkar P.K."/>
            <person name="Dagar S."/>
        </authorList>
    </citation>
    <scope>NUCLEOTIDE SEQUENCE [LARGE SCALE GENOMIC DNA]</scope>
    <source>
        <strain evidence="4">CtC72</strain>
    </source>
</reference>
<accession>A0ABX4MAB8</accession>
<name>A0ABX4MAB8_9ACTO</name>
<evidence type="ECO:0000313" key="3">
    <source>
        <dbReference type="EMBL" id="PHP52370.1"/>
    </source>
</evidence>
<protein>
    <submittedName>
        <fullName evidence="3">Uncharacterized protein</fullName>
    </submittedName>
</protein>
<sequence length="128" mass="13406">MNKKQTTGIVVLAGIAVLAVPFAIDNSSDAATAAPEPAASSEAPVAPEVQELAHHELAGDDLTFAPGVEVPTAADLIPELAGATVQTQDGSDLTLEADAENPAARRSWRRAGWTPIPPGWRFTWPRET</sequence>
<organism evidence="3 4">
    <name type="scientific">Actinomyces ruminis</name>
    <dbReference type="NCBI Taxonomy" id="1937003"/>
    <lineage>
        <taxon>Bacteria</taxon>
        <taxon>Bacillati</taxon>
        <taxon>Actinomycetota</taxon>
        <taxon>Actinomycetes</taxon>
        <taxon>Actinomycetales</taxon>
        <taxon>Actinomycetaceae</taxon>
        <taxon>Actinomyces</taxon>
    </lineage>
</organism>
<dbReference type="RefSeq" id="WP_086615924.1">
    <property type="nucleotide sequence ID" value="NZ_MTPX02000050.1"/>
</dbReference>
<keyword evidence="4" id="KW-1185">Reference proteome</keyword>
<feature type="region of interest" description="Disordered" evidence="1">
    <location>
        <begin position="87"/>
        <end position="107"/>
    </location>
</feature>
<feature type="chain" id="PRO_5045383017" evidence="2">
    <location>
        <begin position="24"/>
        <end position="128"/>
    </location>
</feature>
<keyword evidence="2" id="KW-0732">Signal</keyword>
<evidence type="ECO:0000256" key="1">
    <source>
        <dbReference type="SAM" id="MobiDB-lite"/>
    </source>
</evidence>
<evidence type="ECO:0000256" key="2">
    <source>
        <dbReference type="SAM" id="SignalP"/>
    </source>
</evidence>
<comment type="caution">
    <text evidence="3">The sequence shown here is derived from an EMBL/GenBank/DDBJ whole genome shotgun (WGS) entry which is preliminary data.</text>
</comment>
<dbReference type="EMBL" id="MTPX02000050">
    <property type="protein sequence ID" value="PHP52370.1"/>
    <property type="molecule type" value="Genomic_DNA"/>
</dbReference>
<evidence type="ECO:0000313" key="4">
    <source>
        <dbReference type="Proteomes" id="UP000194577"/>
    </source>
</evidence>